<sequence length="221" mass="25053">MQHKFKCLSAFIILICLVSGCSNDSTTKKETQQKSETKQAKAEEIQVSDKEKDELKEKLLIYADQYGKDKGMAISNRYFSSSDHTQGDGYALTEDGELQITNHNKPGKKAFKVHNIVGISAYYSKNNVKGIDKQAQDLTNIQGYNEVADMNKPITKYLFADNGKVYQYEFTQNEDVTLSTGFADKDYNGKDPNLKPNVAFTEVKDKDIVQKWKKLLSKYKS</sequence>
<gene>
    <name evidence="3" type="ORF">JJQ58_09995</name>
</gene>
<dbReference type="GeneID" id="86197304"/>
<organism evidence="3 4">
    <name type="scientific">Mammaliicoccus fleurettii</name>
    <dbReference type="NCBI Taxonomy" id="150056"/>
    <lineage>
        <taxon>Bacteria</taxon>
        <taxon>Bacillati</taxon>
        <taxon>Bacillota</taxon>
        <taxon>Bacilli</taxon>
        <taxon>Bacillales</taxon>
        <taxon>Staphylococcaceae</taxon>
        <taxon>Mammaliicoccus</taxon>
    </lineage>
</organism>
<dbReference type="RefSeq" id="WP_078357819.1">
    <property type="nucleotide sequence ID" value="NZ_JAEPSA010000019.1"/>
</dbReference>
<feature type="compositionally biased region" description="Basic and acidic residues" evidence="1">
    <location>
        <begin position="26"/>
        <end position="49"/>
    </location>
</feature>
<dbReference type="PROSITE" id="PS51257">
    <property type="entry name" value="PROKAR_LIPOPROTEIN"/>
    <property type="match status" value="1"/>
</dbReference>
<name>A0ABS5MQ82_9STAP</name>
<keyword evidence="4" id="KW-1185">Reference proteome</keyword>
<evidence type="ECO:0000256" key="2">
    <source>
        <dbReference type="SAM" id="SignalP"/>
    </source>
</evidence>
<feature type="chain" id="PRO_5045993071" description="Lipoprotein" evidence="2">
    <location>
        <begin position="25"/>
        <end position="221"/>
    </location>
</feature>
<comment type="caution">
    <text evidence="3">The sequence shown here is derived from an EMBL/GenBank/DDBJ whole genome shotgun (WGS) entry which is preliminary data.</text>
</comment>
<evidence type="ECO:0000313" key="4">
    <source>
        <dbReference type="Proteomes" id="UP000681586"/>
    </source>
</evidence>
<reference evidence="3 4" key="1">
    <citation type="submission" date="2021-05" db="EMBL/GenBank/DDBJ databases">
        <title>Staphylococcus fleurettii isolated from lake water in First Nation community in Manitoba, Canada.</title>
        <authorList>
            <person name="Bashar S."/>
            <person name="Murdock A."/>
            <person name="Patidar R."/>
            <person name="Golding G."/>
            <person name="Farenhorst A."/>
            <person name="Kumar A."/>
        </authorList>
    </citation>
    <scope>NUCLEOTIDE SEQUENCE [LARGE SCALE GENOMIC DNA]</scope>
    <source>
        <strain evidence="3 4">SF002</strain>
    </source>
</reference>
<evidence type="ECO:0000313" key="3">
    <source>
        <dbReference type="EMBL" id="MBS3697796.1"/>
    </source>
</evidence>
<dbReference type="Proteomes" id="UP000681586">
    <property type="component" value="Unassembled WGS sequence"/>
</dbReference>
<evidence type="ECO:0008006" key="5">
    <source>
        <dbReference type="Google" id="ProtNLM"/>
    </source>
</evidence>
<keyword evidence="2" id="KW-0732">Signal</keyword>
<evidence type="ECO:0000256" key="1">
    <source>
        <dbReference type="SAM" id="MobiDB-lite"/>
    </source>
</evidence>
<protein>
    <recommendedName>
        <fullName evidence="5">Lipoprotein</fullName>
    </recommendedName>
</protein>
<accession>A0ABS5MQ82</accession>
<feature type="region of interest" description="Disordered" evidence="1">
    <location>
        <begin position="24"/>
        <end position="49"/>
    </location>
</feature>
<proteinExistence type="predicted"/>
<dbReference type="EMBL" id="JAGXBM010000017">
    <property type="protein sequence ID" value="MBS3697796.1"/>
    <property type="molecule type" value="Genomic_DNA"/>
</dbReference>
<feature type="signal peptide" evidence="2">
    <location>
        <begin position="1"/>
        <end position="24"/>
    </location>
</feature>